<name>A0A1H2Z4F0_9FLAO</name>
<accession>A0A1H2Z4F0</accession>
<reference evidence="1 2" key="1">
    <citation type="submission" date="2016-10" db="EMBL/GenBank/DDBJ databases">
        <authorList>
            <person name="Varghese N."/>
            <person name="Submissions S."/>
        </authorList>
    </citation>
    <scope>NUCLEOTIDE SEQUENCE [LARGE SCALE GENOMIC DNA]</scope>
    <source>
        <strain evidence="1 2">DSM 11449</strain>
    </source>
</reference>
<organism evidence="1 2">
    <name type="scientific">Capnocytophaga granulosa</name>
    <dbReference type="NCBI Taxonomy" id="45242"/>
    <lineage>
        <taxon>Bacteria</taxon>
        <taxon>Pseudomonadati</taxon>
        <taxon>Bacteroidota</taxon>
        <taxon>Flavobacteriia</taxon>
        <taxon>Flavobacteriales</taxon>
        <taxon>Flavobacteriaceae</taxon>
        <taxon>Capnocytophaga</taxon>
    </lineage>
</organism>
<proteinExistence type="predicted"/>
<dbReference type="OrthoDB" id="1150298at2"/>
<dbReference type="Proteomes" id="UP000182771">
    <property type="component" value="Unassembled WGS sequence"/>
</dbReference>
<dbReference type="GeneID" id="85018127"/>
<sequence>MQTLLLQAEIREINLPLVEEFLKKIGAKKVKIKSIETLKEIVEKGRKDYKEGRTTKINPLDIWENI</sequence>
<dbReference type="EMBL" id="FNND01000009">
    <property type="protein sequence ID" value="SDX12236.1"/>
    <property type="molecule type" value="Genomic_DNA"/>
</dbReference>
<dbReference type="AlphaFoldDB" id="A0A1H2Z4F0"/>
<comment type="caution">
    <text evidence="1">The sequence shown here is derived from an EMBL/GenBank/DDBJ whole genome shotgun (WGS) entry which is preliminary data.</text>
</comment>
<evidence type="ECO:0000313" key="2">
    <source>
        <dbReference type="Proteomes" id="UP000182771"/>
    </source>
</evidence>
<dbReference type="RefSeq" id="WP_016419329.1">
    <property type="nucleotide sequence ID" value="NZ_FNND01000009.1"/>
</dbReference>
<keyword evidence="2" id="KW-1185">Reference proteome</keyword>
<gene>
    <name evidence="1" type="ORF">SAMN05444420_1098</name>
</gene>
<protein>
    <submittedName>
        <fullName evidence="1">Uncharacterized protein</fullName>
    </submittedName>
</protein>
<evidence type="ECO:0000313" key="1">
    <source>
        <dbReference type="EMBL" id="SDX12236.1"/>
    </source>
</evidence>